<evidence type="ECO:0000256" key="1">
    <source>
        <dbReference type="SAM" id="Phobius"/>
    </source>
</evidence>
<organism evidence="2 3">
    <name type="scientific">Phage Phass-1</name>
    <dbReference type="NCBI Taxonomy" id="3043662"/>
    <lineage>
        <taxon>Viruses</taxon>
        <taxon>Duplodnaviria</taxon>
        <taxon>Heunggongvirae</taxon>
        <taxon>Uroviricota</taxon>
        <taxon>Caudoviricetes</taxon>
        <taxon>Caudoviricetes code 15 clade</taxon>
    </lineage>
</organism>
<feature type="transmembrane region" description="Helical" evidence="1">
    <location>
        <begin position="6"/>
        <end position="30"/>
    </location>
</feature>
<keyword evidence="1" id="KW-1133">Transmembrane helix</keyword>
<accession>A0AAF0LYC7</accession>
<dbReference type="Proteomes" id="UP001237988">
    <property type="component" value="Segment"/>
</dbReference>
<protein>
    <submittedName>
        <fullName evidence="2">Uncharacterized protein</fullName>
    </submittedName>
</protein>
<sequence length="42" mass="4290">MLIGIAVIGIAVYVGAPTWTIVFASLGIAAKVLGSFINLITD</sequence>
<reference evidence="2" key="1">
    <citation type="submission" date="2023-04" db="EMBL/GenBank/DDBJ databases">
        <title>Bacteriophage Phass-1 Discovered in the Human Gut Virome - the Founding Member of the Proposed New Family Phassviridae.</title>
        <authorList>
            <person name="Tikunov A.Y."/>
            <person name="Morozova V.V."/>
            <person name="Chechushkov A.V."/>
            <person name="Tikunova N.V."/>
        </authorList>
    </citation>
    <scope>NUCLEOTIDE SEQUENCE</scope>
</reference>
<keyword evidence="1" id="KW-0472">Membrane</keyword>
<dbReference type="EMBL" id="OQ749652">
    <property type="protein sequence ID" value="WIC39710.1"/>
    <property type="molecule type" value="Genomic_DNA"/>
</dbReference>
<name>A0AAF0LYC7_9CAUD</name>
<evidence type="ECO:0000313" key="3">
    <source>
        <dbReference type="Proteomes" id="UP001237988"/>
    </source>
</evidence>
<proteinExistence type="predicted"/>
<keyword evidence="1" id="KW-0812">Transmembrane</keyword>
<evidence type="ECO:0000313" key="2">
    <source>
        <dbReference type="EMBL" id="WIC39710.1"/>
    </source>
</evidence>